<dbReference type="InterPro" id="IPR033138">
    <property type="entry name" value="Cu_oxidase_CS"/>
</dbReference>
<evidence type="ECO:0000313" key="4">
    <source>
        <dbReference type="EMBL" id="BAN89487.1"/>
    </source>
</evidence>
<keyword evidence="5" id="KW-1185">Reference proteome</keyword>
<dbReference type="Pfam" id="PF07732">
    <property type="entry name" value="Cu-oxidase_3"/>
    <property type="match status" value="1"/>
</dbReference>
<dbReference type="Proteomes" id="UP000016887">
    <property type="component" value="Chromosome"/>
</dbReference>
<evidence type="ECO:0000259" key="3">
    <source>
        <dbReference type="Pfam" id="PF07732"/>
    </source>
</evidence>
<dbReference type="Gene3D" id="2.60.40.420">
    <property type="entry name" value="Cupredoxins - blue copper proteins"/>
    <property type="match status" value="1"/>
</dbReference>
<feature type="transmembrane region" description="Helical" evidence="2">
    <location>
        <begin position="21"/>
        <end position="43"/>
    </location>
</feature>
<dbReference type="InterPro" id="IPR008972">
    <property type="entry name" value="Cupredoxin"/>
</dbReference>
<dbReference type="PROSITE" id="PS00079">
    <property type="entry name" value="MULTICOPPER_OXIDASE1"/>
    <property type="match status" value="1"/>
</dbReference>
<dbReference type="RefSeq" id="WP_022540768.1">
    <property type="nucleotide sequence ID" value="NC_022521.1"/>
</dbReference>
<dbReference type="EMBL" id="AP012489">
    <property type="protein sequence ID" value="BAN89487.1"/>
    <property type="molecule type" value="Genomic_DNA"/>
</dbReference>
<protein>
    <submittedName>
        <fullName evidence="4">Uncharacterized copper-binding protein</fullName>
    </submittedName>
</protein>
<evidence type="ECO:0000256" key="1">
    <source>
        <dbReference type="ARBA" id="ARBA00022723"/>
    </source>
</evidence>
<dbReference type="SUPFAM" id="SSF49503">
    <property type="entry name" value="Cupredoxins"/>
    <property type="match status" value="1"/>
</dbReference>
<keyword evidence="1" id="KW-0479">Metal-binding</keyword>
<dbReference type="InterPro" id="IPR011707">
    <property type="entry name" value="Cu-oxidase-like_N"/>
</dbReference>
<keyword evidence="2" id="KW-0472">Membrane</keyword>
<evidence type="ECO:0000256" key="2">
    <source>
        <dbReference type="SAM" id="Phobius"/>
    </source>
</evidence>
<name>U3T7J0_9CREN</name>
<keyword evidence="2" id="KW-0812">Transmembrane</keyword>
<dbReference type="eggNOG" id="arCOG03914">
    <property type="taxonomic scope" value="Archaea"/>
</dbReference>
<feature type="domain" description="Plastocyanin-like" evidence="3">
    <location>
        <begin position="97"/>
        <end position="190"/>
    </location>
</feature>
<reference evidence="4 5" key="1">
    <citation type="journal article" date="2013" name="Appl. Environ. Microbiol.">
        <title>Variation of the Virus-Related Elements within Syntenic Genomes of the Hyperthermophilic Archaeon Aeropyrum.</title>
        <authorList>
            <person name="Daifuku T."/>
            <person name="Yoshida T."/>
            <person name="Kitamura T."/>
            <person name="Kawaichi S."/>
            <person name="Inoue T."/>
            <person name="Nomura K."/>
            <person name="Yoshida Y."/>
            <person name="Kuno S."/>
            <person name="Sako Y."/>
        </authorList>
    </citation>
    <scope>NUCLEOTIDE SEQUENCE [LARGE SCALE GENOMIC DNA]</scope>
    <source>
        <strain evidence="4 5">SY1</strain>
    </source>
</reference>
<dbReference type="GO" id="GO:0005507">
    <property type="term" value="F:copper ion binding"/>
    <property type="evidence" value="ECO:0007669"/>
    <property type="project" value="InterPro"/>
</dbReference>
<evidence type="ECO:0000313" key="5">
    <source>
        <dbReference type="Proteomes" id="UP000016887"/>
    </source>
</evidence>
<dbReference type="AlphaFoldDB" id="U3T7J0"/>
<dbReference type="KEGG" id="acj:ACAM_0018"/>
<organism evidence="4 5">
    <name type="scientific">Aeropyrum camini SY1 = JCM 12091</name>
    <dbReference type="NCBI Taxonomy" id="1198449"/>
    <lineage>
        <taxon>Archaea</taxon>
        <taxon>Thermoproteota</taxon>
        <taxon>Thermoprotei</taxon>
        <taxon>Desulfurococcales</taxon>
        <taxon>Desulfurococcaceae</taxon>
        <taxon>Aeropyrum</taxon>
    </lineage>
</organism>
<dbReference type="OrthoDB" id="4392at2157"/>
<keyword evidence="2" id="KW-1133">Transmembrane helix</keyword>
<dbReference type="STRING" id="1198449.ACAM_0018"/>
<accession>U3T7J0</accession>
<proteinExistence type="predicted"/>
<gene>
    <name evidence="4" type="ORF">ACAM_0018</name>
</gene>
<dbReference type="GeneID" id="17109591"/>
<sequence>MAGERDDLPLKERLWALIDRYYLAATVLGAFLLWILVVAAIVANVQLPQVQEEELGQAVGGGGATPLGPPEVVITLYAAELPGGKFGFGFSPDEITSPGPEIRVKQGQVVEIRLINLGNVRHAFAVVQEVAKTNPKILFNSAIGSPNNPIPPGSEGSVIFVASQAGTFYYQCPVSNHGPKGMWGVFTVEP</sequence>